<reference evidence="2 3" key="1">
    <citation type="submission" date="2021-06" db="EMBL/GenBank/DDBJ databases">
        <title>Caerostris extrusa draft genome.</title>
        <authorList>
            <person name="Kono N."/>
            <person name="Arakawa K."/>
        </authorList>
    </citation>
    <scope>NUCLEOTIDE SEQUENCE [LARGE SCALE GENOMIC DNA]</scope>
</reference>
<dbReference type="AlphaFoldDB" id="A0AAV4R4B8"/>
<dbReference type="EMBL" id="BPLR01007413">
    <property type="protein sequence ID" value="GIY16768.1"/>
    <property type="molecule type" value="Genomic_DNA"/>
</dbReference>
<keyword evidence="3" id="KW-1185">Reference proteome</keyword>
<evidence type="ECO:0000313" key="2">
    <source>
        <dbReference type="EMBL" id="GIY16768.1"/>
    </source>
</evidence>
<evidence type="ECO:0000313" key="3">
    <source>
        <dbReference type="Proteomes" id="UP001054945"/>
    </source>
</evidence>
<evidence type="ECO:0000256" key="1">
    <source>
        <dbReference type="SAM" id="MobiDB-lite"/>
    </source>
</evidence>
<accession>A0AAV4R4B8</accession>
<proteinExistence type="predicted"/>
<protein>
    <submittedName>
        <fullName evidence="2">Uncharacterized protein</fullName>
    </submittedName>
</protein>
<feature type="compositionally biased region" description="Basic and acidic residues" evidence="1">
    <location>
        <begin position="68"/>
        <end position="82"/>
    </location>
</feature>
<feature type="region of interest" description="Disordered" evidence="1">
    <location>
        <begin position="68"/>
        <end position="98"/>
    </location>
</feature>
<sequence length="121" mass="13826">MVQRRVLILSALCTDLPFGYDTGKATNALKDQQSLFLLIDLLDLMAFELSNDFFHCKFKCREVWPDKQSEHHGTLDNPERQYLDPLKPSSSNGLSGRRDVRAKLTGARSRTVKALLFTRKL</sequence>
<organism evidence="2 3">
    <name type="scientific">Caerostris extrusa</name>
    <name type="common">Bark spider</name>
    <name type="synonym">Caerostris bankana</name>
    <dbReference type="NCBI Taxonomy" id="172846"/>
    <lineage>
        <taxon>Eukaryota</taxon>
        <taxon>Metazoa</taxon>
        <taxon>Ecdysozoa</taxon>
        <taxon>Arthropoda</taxon>
        <taxon>Chelicerata</taxon>
        <taxon>Arachnida</taxon>
        <taxon>Araneae</taxon>
        <taxon>Araneomorphae</taxon>
        <taxon>Entelegynae</taxon>
        <taxon>Araneoidea</taxon>
        <taxon>Araneidae</taxon>
        <taxon>Caerostris</taxon>
    </lineage>
</organism>
<comment type="caution">
    <text evidence="2">The sequence shown here is derived from an EMBL/GenBank/DDBJ whole genome shotgun (WGS) entry which is preliminary data.</text>
</comment>
<name>A0AAV4R4B8_CAEEX</name>
<dbReference type="Proteomes" id="UP001054945">
    <property type="component" value="Unassembled WGS sequence"/>
</dbReference>
<gene>
    <name evidence="2" type="ORF">CEXT_329381</name>
</gene>